<accession>C8VWU0</accession>
<dbReference type="EMBL" id="CP001720">
    <property type="protein sequence ID" value="ACV64454.1"/>
    <property type="molecule type" value="Genomic_DNA"/>
</dbReference>
<dbReference type="AlphaFoldDB" id="C8VWU0"/>
<dbReference type="OrthoDB" id="9773927at2"/>
<dbReference type="Pfam" id="PF14907">
    <property type="entry name" value="NTP_transf_5"/>
    <property type="match status" value="1"/>
</dbReference>
<sequence length="394" mass="46377">MILPEYDYLIRLLSAIIDGKQPQNPPETLDWEKLYQLSIWHGISNMAWYGIMQLDTEHRPPQNILMKFKKEYKMCVAKEATQHLTVEQILKTFEEHRISCLPLKGCLLKYLYPRPDMRLMADIDILMKPEQAEPTKELMLDMGFVAKRQGGNHDIYYREPYMNIEMHRKLVADNSPYSVYLSKTWDRTGLKEGCQYTYRLSDEDFYIYLIIHLTKHYLGRGTGIRSFMDICLYNRYYKQTMDWNYIWTELAKIGLREFAENIIGLCGAWFEGAESNGIYNEMAEYILSSGVYGTRQHSIISAISSSVDKKLPIWVARQMYSLKLFFPSISVMQVQYPFLVKVPKLLPACWVLRGSRYLLFKRKHTFQIINSIRSVSTKDIDRMRKLHAKTGLIK</sequence>
<evidence type="ECO:0000313" key="1">
    <source>
        <dbReference type="EMBL" id="ACV64454.1"/>
    </source>
</evidence>
<organism evidence="1 2">
    <name type="scientific">Desulfofarcimen acetoxidans (strain ATCC 49208 / DSM 771 / KCTC 5769 / VKM B-1644 / 5575)</name>
    <name type="common">Desulfotomaculum acetoxidans</name>
    <dbReference type="NCBI Taxonomy" id="485916"/>
    <lineage>
        <taxon>Bacteria</taxon>
        <taxon>Bacillati</taxon>
        <taxon>Bacillota</taxon>
        <taxon>Clostridia</taxon>
        <taxon>Eubacteriales</taxon>
        <taxon>Peptococcaceae</taxon>
        <taxon>Desulfofarcimen</taxon>
    </lineage>
</organism>
<name>C8VWU0_DESAS</name>
<dbReference type="STRING" id="485916.Dtox_3746"/>
<gene>
    <name evidence="1" type="ordered locus">Dtox_3746</name>
</gene>
<dbReference type="HOGENOM" id="CLU_046245_1_1_9"/>
<dbReference type="KEGG" id="dae:Dtox_3746"/>
<keyword evidence="2" id="KW-1185">Reference proteome</keyword>
<protein>
    <recommendedName>
        <fullName evidence="3">Nucleotidyltransferase family protein</fullName>
    </recommendedName>
</protein>
<dbReference type="Proteomes" id="UP000002217">
    <property type="component" value="Chromosome"/>
</dbReference>
<dbReference type="eggNOG" id="COG1216">
    <property type="taxonomic scope" value="Bacteria"/>
</dbReference>
<reference evidence="1 2" key="1">
    <citation type="journal article" date="2009" name="Stand. Genomic Sci.">
        <title>Complete genome sequence of Desulfotomaculum acetoxidans type strain (5575).</title>
        <authorList>
            <person name="Spring S."/>
            <person name="Lapidus A."/>
            <person name="Schroder M."/>
            <person name="Gleim D."/>
            <person name="Sims D."/>
            <person name="Meincke L."/>
            <person name="Glavina Del Rio T."/>
            <person name="Tice H."/>
            <person name="Copeland A."/>
            <person name="Cheng J.F."/>
            <person name="Lucas S."/>
            <person name="Chen F."/>
            <person name="Nolan M."/>
            <person name="Bruce D."/>
            <person name="Goodwin L."/>
            <person name="Pitluck S."/>
            <person name="Ivanova N."/>
            <person name="Mavromatis K."/>
            <person name="Mikhailova N."/>
            <person name="Pati A."/>
            <person name="Chen A."/>
            <person name="Palaniappan K."/>
            <person name="Land M."/>
            <person name="Hauser L."/>
            <person name="Chang Y.J."/>
            <person name="Jeffries C.D."/>
            <person name="Chain P."/>
            <person name="Saunders E."/>
            <person name="Brettin T."/>
            <person name="Detter J.C."/>
            <person name="Goker M."/>
            <person name="Bristow J."/>
            <person name="Eisen J.A."/>
            <person name="Markowitz V."/>
            <person name="Hugenholtz P."/>
            <person name="Kyrpides N.C."/>
            <person name="Klenk H.P."/>
            <person name="Han C."/>
        </authorList>
    </citation>
    <scope>NUCLEOTIDE SEQUENCE [LARGE SCALE GENOMIC DNA]</scope>
    <source>
        <strain evidence="2">ATCC 49208 / DSM 771 / VKM B-1644</strain>
    </source>
</reference>
<evidence type="ECO:0000313" key="2">
    <source>
        <dbReference type="Proteomes" id="UP000002217"/>
    </source>
</evidence>
<evidence type="ECO:0008006" key="3">
    <source>
        <dbReference type="Google" id="ProtNLM"/>
    </source>
</evidence>
<proteinExistence type="predicted"/>
<dbReference type="InterPro" id="IPR039498">
    <property type="entry name" value="NTP_transf_5"/>
</dbReference>
<dbReference type="RefSeq" id="WP_015759138.1">
    <property type="nucleotide sequence ID" value="NC_013216.1"/>
</dbReference>